<dbReference type="InterPro" id="IPR005001">
    <property type="entry name" value="Hfq"/>
</dbReference>
<evidence type="ECO:0000313" key="4">
    <source>
        <dbReference type="EMBL" id="KNB70078.1"/>
    </source>
</evidence>
<dbReference type="InterPro" id="IPR010920">
    <property type="entry name" value="LSM_dom_sf"/>
</dbReference>
<dbReference type="OrthoDB" id="2639139at2"/>
<dbReference type="GO" id="GO:0045974">
    <property type="term" value="P:regulation of translation, ncRNA-mediated"/>
    <property type="evidence" value="ECO:0007669"/>
    <property type="project" value="TreeGrafter"/>
</dbReference>
<comment type="caution">
    <text evidence="4">The sequence shown here is derived from an EMBL/GenBank/DDBJ whole genome shotgun (WGS) entry which is preliminary data.</text>
</comment>
<dbReference type="RefSeq" id="WP_049742122.1">
    <property type="nucleotide sequence ID" value="NZ_BJON01000022.1"/>
</dbReference>
<dbReference type="PANTHER" id="PTHR34772">
    <property type="entry name" value="RNA-BINDING PROTEIN HFQ"/>
    <property type="match status" value="1"/>
</dbReference>
<reference evidence="4" key="2">
    <citation type="submission" date="2015-07" db="EMBL/GenBank/DDBJ databases">
        <title>MeaNS - Measles Nucleotide Surveillance Program.</title>
        <authorList>
            <person name="Tran T."/>
            <person name="Druce J."/>
        </authorList>
    </citation>
    <scope>NUCLEOTIDE SEQUENCE</scope>
    <source>
        <strain evidence="4">DSM 9887</strain>
    </source>
</reference>
<dbReference type="Gene3D" id="2.30.30.100">
    <property type="match status" value="1"/>
</dbReference>
<proteinExistence type="predicted"/>
<keyword evidence="2" id="KW-0346">Stress response</keyword>
<dbReference type="GO" id="GO:0003723">
    <property type="term" value="F:RNA binding"/>
    <property type="evidence" value="ECO:0007669"/>
    <property type="project" value="UniProtKB-KW"/>
</dbReference>
<dbReference type="SUPFAM" id="SSF50182">
    <property type="entry name" value="Sm-like ribonucleoproteins"/>
    <property type="match status" value="1"/>
</dbReference>
<dbReference type="EMBL" id="BJON01000022">
    <property type="protein sequence ID" value="GED71720.1"/>
    <property type="molecule type" value="Genomic_DNA"/>
</dbReference>
<gene>
    <name evidence="3" type="primary">hfq_2</name>
    <name evidence="4" type="ORF">ADS79_24850</name>
    <name evidence="3" type="ORF">BRE01_54220</name>
</gene>
<name>A0A0K9YMV3_9BACL</name>
<evidence type="ECO:0000313" key="5">
    <source>
        <dbReference type="Proteomes" id="UP000036834"/>
    </source>
</evidence>
<dbReference type="EMBL" id="LGIQ01000011">
    <property type="protein sequence ID" value="KNB70078.1"/>
    <property type="molecule type" value="Genomic_DNA"/>
</dbReference>
<dbReference type="GO" id="GO:0043487">
    <property type="term" value="P:regulation of RNA stability"/>
    <property type="evidence" value="ECO:0007669"/>
    <property type="project" value="TreeGrafter"/>
</dbReference>
<accession>A0A0K9YMV3</accession>
<protein>
    <submittedName>
        <fullName evidence="3">RNA-binding protein Hfq</fullName>
    </submittedName>
</protein>
<dbReference type="Proteomes" id="UP000036834">
    <property type="component" value="Unassembled WGS sequence"/>
</dbReference>
<reference evidence="3 6" key="3">
    <citation type="submission" date="2019-06" db="EMBL/GenBank/DDBJ databases">
        <title>Whole genome shotgun sequence of Brevibacillus reuszeri NBRC 15719.</title>
        <authorList>
            <person name="Hosoyama A."/>
            <person name="Uohara A."/>
            <person name="Ohji S."/>
            <person name="Ichikawa N."/>
        </authorList>
    </citation>
    <scope>NUCLEOTIDE SEQUENCE [LARGE SCALE GENOMIC DNA]</scope>
    <source>
        <strain evidence="3 6">NBRC 15719</strain>
    </source>
</reference>
<evidence type="ECO:0000256" key="1">
    <source>
        <dbReference type="ARBA" id="ARBA00022884"/>
    </source>
</evidence>
<evidence type="ECO:0000313" key="3">
    <source>
        <dbReference type="EMBL" id="GED71720.1"/>
    </source>
</evidence>
<reference evidence="5" key="1">
    <citation type="submission" date="2015-07" db="EMBL/GenBank/DDBJ databases">
        <title>Genome sequencing project for genomic taxonomy and phylogenomics of Bacillus-like bacteria.</title>
        <authorList>
            <person name="Liu B."/>
            <person name="Wang J."/>
            <person name="Zhu Y."/>
            <person name="Liu G."/>
            <person name="Chen Q."/>
            <person name="Chen Z."/>
            <person name="Lan J."/>
            <person name="Che J."/>
            <person name="Ge C."/>
            <person name="Shi H."/>
            <person name="Pan Z."/>
            <person name="Liu X."/>
        </authorList>
    </citation>
    <scope>NUCLEOTIDE SEQUENCE [LARGE SCALE GENOMIC DNA]</scope>
    <source>
        <strain evidence="5">DSM 9887</strain>
    </source>
</reference>
<keyword evidence="1" id="KW-0694">RNA-binding</keyword>
<dbReference type="PANTHER" id="PTHR34772:SF1">
    <property type="entry name" value="RNA-BINDING PROTEIN HFQ"/>
    <property type="match status" value="1"/>
</dbReference>
<sequence length="75" mass="8291">MKPINVQDSYLHYLITKEIPVTLITKNGVPLKGTIAYSDAYTVTMQSQGKQSLFFKAAISTITPVKPVPLPEILK</sequence>
<dbReference type="STRING" id="54915.ADS79_24850"/>
<evidence type="ECO:0000313" key="6">
    <source>
        <dbReference type="Proteomes" id="UP000319578"/>
    </source>
</evidence>
<evidence type="ECO:0000256" key="2">
    <source>
        <dbReference type="ARBA" id="ARBA00023016"/>
    </source>
</evidence>
<dbReference type="Proteomes" id="UP000319578">
    <property type="component" value="Unassembled WGS sequence"/>
</dbReference>
<organism evidence="4 5">
    <name type="scientific">Brevibacillus reuszeri</name>
    <dbReference type="NCBI Taxonomy" id="54915"/>
    <lineage>
        <taxon>Bacteria</taxon>
        <taxon>Bacillati</taxon>
        <taxon>Bacillota</taxon>
        <taxon>Bacilli</taxon>
        <taxon>Bacillales</taxon>
        <taxon>Paenibacillaceae</taxon>
        <taxon>Brevibacillus</taxon>
    </lineage>
</organism>
<dbReference type="GO" id="GO:0006355">
    <property type="term" value="P:regulation of DNA-templated transcription"/>
    <property type="evidence" value="ECO:0007669"/>
    <property type="project" value="InterPro"/>
</dbReference>
<dbReference type="NCBIfam" id="TIGR02383">
    <property type="entry name" value="Hfq"/>
    <property type="match status" value="1"/>
</dbReference>
<dbReference type="PATRIC" id="fig|54915.3.peg.4119"/>
<dbReference type="AlphaFoldDB" id="A0A0K9YMV3"/>
<keyword evidence="6" id="KW-1185">Reference proteome</keyword>
<dbReference type="Pfam" id="PF17209">
    <property type="entry name" value="Hfq"/>
    <property type="match status" value="1"/>
</dbReference>
<dbReference type="GO" id="GO:0005829">
    <property type="term" value="C:cytosol"/>
    <property type="evidence" value="ECO:0007669"/>
    <property type="project" value="TreeGrafter"/>
</dbReference>